<dbReference type="InterPro" id="IPR001348">
    <property type="entry name" value="ATP_PRibTrfase_HisG"/>
</dbReference>
<evidence type="ECO:0000313" key="1">
    <source>
        <dbReference type="EMBL" id="RVW70927.1"/>
    </source>
</evidence>
<sequence length="261" mass="28369">MSMFLQQCPSLFTFPSSSPSFSAQISVKSTVFCCLSPSPVTVVNGNTERRSSERNEIRLGLPSKGRMATDTLDLLKVVSFPLALFGCRKVMENLGIGSMRTGGDRRSVIEKGLSTFSQAGESSTICCRNSTGPSIPTTAHAVQVRIKLLRFSAFSSGSILECLNLYCYKNIPSYLSLSFGGVFSNFLKGAGLMLEIPSVPLWGGFGSSIHVFVAFFNQLSNMEVWFQRPKDIVRKLLSGDLDLGIVGLDTVTEYGQVSIKV</sequence>
<dbReference type="PANTHER" id="PTHR21403:SF8">
    <property type="entry name" value="ATP PHOSPHORIBOSYLTRANSFERASE"/>
    <property type="match status" value="1"/>
</dbReference>
<protein>
    <submittedName>
        <fullName evidence="1">ATP phosphoribosyltransferase 1, chloroplastic</fullName>
    </submittedName>
</protein>
<dbReference type="Proteomes" id="UP000288805">
    <property type="component" value="Unassembled WGS sequence"/>
</dbReference>
<reference evidence="1 2" key="1">
    <citation type="journal article" date="2018" name="PLoS Genet.">
        <title>Population sequencing reveals clonal diversity and ancestral inbreeding in the grapevine cultivar Chardonnay.</title>
        <authorList>
            <person name="Roach M.J."/>
            <person name="Johnson D.L."/>
            <person name="Bohlmann J."/>
            <person name="van Vuuren H.J."/>
            <person name="Jones S.J."/>
            <person name="Pretorius I.S."/>
            <person name="Schmidt S.A."/>
            <person name="Borneman A.R."/>
        </authorList>
    </citation>
    <scope>NUCLEOTIDE SEQUENCE [LARGE SCALE GENOMIC DNA]</scope>
    <source>
        <strain evidence="2">cv. Chardonnay</strain>
        <tissue evidence="1">Leaf</tissue>
    </source>
</reference>
<accession>A0A438GFE9</accession>
<organism evidence="1 2">
    <name type="scientific">Vitis vinifera</name>
    <name type="common">Grape</name>
    <dbReference type="NCBI Taxonomy" id="29760"/>
    <lineage>
        <taxon>Eukaryota</taxon>
        <taxon>Viridiplantae</taxon>
        <taxon>Streptophyta</taxon>
        <taxon>Embryophyta</taxon>
        <taxon>Tracheophyta</taxon>
        <taxon>Spermatophyta</taxon>
        <taxon>Magnoliopsida</taxon>
        <taxon>eudicotyledons</taxon>
        <taxon>Gunneridae</taxon>
        <taxon>Pentapetalae</taxon>
        <taxon>rosids</taxon>
        <taxon>Vitales</taxon>
        <taxon>Vitaceae</taxon>
        <taxon>Viteae</taxon>
        <taxon>Vitis</taxon>
    </lineage>
</organism>
<gene>
    <name evidence="1" type="primary">HISN1A</name>
    <name evidence="1" type="ORF">CK203_050587</name>
</gene>
<dbReference type="GO" id="GO:0003879">
    <property type="term" value="F:ATP phosphoribosyltransferase activity"/>
    <property type="evidence" value="ECO:0007669"/>
    <property type="project" value="UniProtKB-EC"/>
</dbReference>
<name>A0A438GFE9_VITVI</name>
<dbReference type="AlphaFoldDB" id="A0A438GFE9"/>
<proteinExistence type="predicted"/>
<dbReference type="GO" id="GO:0000105">
    <property type="term" value="P:L-histidine biosynthetic process"/>
    <property type="evidence" value="ECO:0007669"/>
    <property type="project" value="UniProtKB-UniPathway"/>
</dbReference>
<dbReference type="Gene3D" id="3.40.190.10">
    <property type="entry name" value="Periplasmic binding protein-like II"/>
    <property type="match status" value="1"/>
</dbReference>
<dbReference type="EMBL" id="QGNW01000450">
    <property type="protein sequence ID" value="RVW70927.1"/>
    <property type="molecule type" value="Genomic_DNA"/>
</dbReference>
<evidence type="ECO:0000313" key="2">
    <source>
        <dbReference type="Proteomes" id="UP000288805"/>
    </source>
</evidence>
<dbReference type="SUPFAM" id="SSF53850">
    <property type="entry name" value="Periplasmic binding protein-like II"/>
    <property type="match status" value="1"/>
</dbReference>
<keyword evidence="1" id="KW-0808">Transferase</keyword>
<comment type="caution">
    <text evidence="1">The sequence shown here is derived from an EMBL/GenBank/DDBJ whole genome shotgun (WGS) entry which is preliminary data.</text>
</comment>
<keyword evidence="1" id="KW-0328">Glycosyltransferase</keyword>
<dbReference type="UniPathway" id="UPA00031">
    <property type="reaction ID" value="UER00006"/>
</dbReference>
<dbReference type="PANTHER" id="PTHR21403">
    <property type="entry name" value="ATP PHOSPHORIBOSYLTRANSFERASE ATP-PRTASE"/>
    <property type="match status" value="1"/>
</dbReference>